<dbReference type="InterPro" id="IPR003309">
    <property type="entry name" value="SCAN_dom"/>
</dbReference>
<dbReference type="InterPro" id="IPR038269">
    <property type="entry name" value="SCAN_sf"/>
</dbReference>
<dbReference type="Pfam" id="PF02023">
    <property type="entry name" value="SCAN"/>
    <property type="match status" value="1"/>
</dbReference>
<dbReference type="AlphaFoldDB" id="A0A4W4DVH3"/>
<dbReference type="GeneTree" id="ENSGT00970000198302"/>
<reference evidence="2" key="5">
    <citation type="submission" date="2025-09" db="UniProtKB">
        <authorList>
            <consortium name="Ensembl"/>
        </authorList>
    </citation>
    <scope>IDENTIFICATION</scope>
</reference>
<reference evidence="2" key="4">
    <citation type="submission" date="2025-08" db="UniProtKB">
        <authorList>
            <consortium name="Ensembl"/>
        </authorList>
    </citation>
    <scope>IDENTIFICATION</scope>
</reference>
<dbReference type="Ensembl" id="ENSEEET00000003356.2">
    <property type="protein sequence ID" value="ENSEEEP00000003307.2"/>
    <property type="gene ID" value="ENSEEEG00000001861.2"/>
</dbReference>
<name>A0A4W4DVH3_ELEEL</name>
<accession>A0A4W4DVH3</accession>
<evidence type="ECO:0000259" key="1">
    <source>
        <dbReference type="PROSITE" id="PS50804"/>
    </source>
</evidence>
<dbReference type="PROSITE" id="PS50804">
    <property type="entry name" value="SCAN_BOX"/>
    <property type="match status" value="1"/>
</dbReference>
<proteinExistence type="predicted"/>
<dbReference type="STRING" id="8005.ENSEEEP00000003307"/>
<protein>
    <recommendedName>
        <fullName evidence="1">SCAN box domain-containing protein</fullName>
    </recommendedName>
</protein>
<evidence type="ECO:0000313" key="2">
    <source>
        <dbReference type="Ensembl" id="ENSEEEP00000003307.2"/>
    </source>
</evidence>
<feature type="domain" description="SCAN box" evidence="1">
    <location>
        <begin position="49"/>
        <end position="120"/>
    </location>
</feature>
<dbReference type="Gene3D" id="1.10.4020.10">
    <property type="entry name" value="DNA breaking-rejoining enzymes"/>
    <property type="match status" value="1"/>
</dbReference>
<keyword evidence="3" id="KW-1185">Reference proteome</keyword>
<evidence type="ECO:0000313" key="3">
    <source>
        <dbReference type="Proteomes" id="UP000314983"/>
    </source>
</evidence>
<reference evidence="2" key="3">
    <citation type="submission" date="2020-05" db="EMBL/GenBank/DDBJ databases">
        <title>Electrophorus electricus (electric eel) genome, fEleEle1, primary haplotype.</title>
        <authorList>
            <person name="Myers G."/>
            <person name="Meyer A."/>
            <person name="Fedrigo O."/>
            <person name="Formenti G."/>
            <person name="Rhie A."/>
            <person name="Tracey A."/>
            <person name="Sims Y."/>
            <person name="Jarvis E.D."/>
        </authorList>
    </citation>
    <scope>NUCLEOTIDE SEQUENCE [LARGE SCALE GENOMIC DNA]</scope>
</reference>
<dbReference type="Proteomes" id="UP000314983">
    <property type="component" value="Chromosome 2"/>
</dbReference>
<reference evidence="3" key="2">
    <citation type="journal article" date="2017" name="Sci. Adv.">
        <title>A tail of two voltages: Proteomic comparison of the three electric organs of the electric eel.</title>
        <authorList>
            <person name="Traeger L.L."/>
            <person name="Sabat G."/>
            <person name="Barrett-Wilt G.A."/>
            <person name="Wells G.B."/>
            <person name="Sussman M.R."/>
        </authorList>
    </citation>
    <scope>NUCLEOTIDE SEQUENCE [LARGE SCALE GENOMIC DNA]</scope>
</reference>
<reference evidence="3" key="1">
    <citation type="journal article" date="2014" name="Science">
        <title>Nonhuman genetics. Genomic basis for the convergent evolution of electric organs.</title>
        <authorList>
            <person name="Gallant J.R."/>
            <person name="Traeger L.L."/>
            <person name="Volkening J.D."/>
            <person name="Moffett H."/>
            <person name="Chen P.H."/>
            <person name="Novina C.D."/>
            <person name="Phillips G.N.Jr."/>
            <person name="Anand R."/>
            <person name="Wells G.B."/>
            <person name="Pinch M."/>
            <person name="Guth R."/>
            <person name="Unguez G.A."/>
            <person name="Albert J.S."/>
            <person name="Zakon H.H."/>
            <person name="Samanta M.P."/>
            <person name="Sussman M.R."/>
        </authorList>
    </citation>
    <scope>NUCLEOTIDE SEQUENCE [LARGE SCALE GENOMIC DNA]</scope>
</reference>
<organism evidence="2 3">
    <name type="scientific">Electrophorus electricus</name>
    <name type="common">Electric eel</name>
    <name type="synonym">Gymnotus electricus</name>
    <dbReference type="NCBI Taxonomy" id="8005"/>
    <lineage>
        <taxon>Eukaryota</taxon>
        <taxon>Metazoa</taxon>
        <taxon>Chordata</taxon>
        <taxon>Craniata</taxon>
        <taxon>Vertebrata</taxon>
        <taxon>Euteleostomi</taxon>
        <taxon>Actinopterygii</taxon>
        <taxon>Neopterygii</taxon>
        <taxon>Teleostei</taxon>
        <taxon>Ostariophysi</taxon>
        <taxon>Gymnotiformes</taxon>
        <taxon>Gymnotoidei</taxon>
        <taxon>Gymnotidae</taxon>
        <taxon>Electrophorus</taxon>
    </lineage>
</organism>
<dbReference type="SUPFAM" id="SSF47353">
    <property type="entry name" value="Retrovirus capsid dimerization domain-like"/>
    <property type="match status" value="1"/>
</dbReference>
<dbReference type="OMA" id="HFCYEET"/>
<sequence length="234" mass="26304">KKVYGAQLLCVKRVDEDGHVPSSHLSYDALKADVRRQAWILEHQRWRDFNEVQYDAHRGLRELKLGVEEAARRWLQPEKCSSEEVVRRVALQKFLSLLPPDAREKTSKQQPQNMEEAAIMASCFLEDNGVECDTERGRDYDTQAGAGHGYSGACLSVLTVVASSRGLTTCESTDVHLGKVWAASTVICPSVTASTYAATSAHTQVEKQQRSNPVLDVCFNRNSIVLWCYMPWRC</sequence>